<comment type="caution">
    <text evidence="1">The sequence shown here is derived from an EMBL/GenBank/DDBJ whole genome shotgun (WGS) entry which is preliminary data.</text>
</comment>
<organism evidence="1 2">
    <name type="scientific">Brachionus plicatilis</name>
    <name type="common">Marine rotifer</name>
    <name type="synonym">Brachionus muelleri</name>
    <dbReference type="NCBI Taxonomy" id="10195"/>
    <lineage>
        <taxon>Eukaryota</taxon>
        <taxon>Metazoa</taxon>
        <taxon>Spiralia</taxon>
        <taxon>Gnathifera</taxon>
        <taxon>Rotifera</taxon>
        <taxon>Eurotatoria</taxon>
        <taxon>Monogononta</taxon>
        <taxon>Pseudotrocha</taxon>
        <taxon>Ploima</taxon>
        <taxon>Brachionidae</taxon>
        <taxon>Brachionus</taxon>
    </lineage>
</organism>
<keyword evidence="2" id="KW-1185">Reference proteome</keyword>
<protein>
    <submittedName>
        <fullName evidence="1">Uncharacterized protein</fullName>
    </submittedName>
</protein>
<gene>
    <name evidence="1" type="ORF">BpHYR1_017286</name>
</gene>
<accession>A0A3M7P9U3</accession>
<dbReference type="Proteomes" id="UP000276133">
    <property type="component" value="Unassembled WGS sequence"/>
</dbReference>
<sequence length="95" mass="11283">MLDQLIMNKIISLRKNKNNSGFIIPLPDPTFFLFDPYSNTPSLMFEKKNIYLKEDRNIIGEYSDLNAYFYLIYFLKNSKELVFNIFLLKTIKSVD</sequence>
<name>A0A3M7P9U3_BRAPC</name>
<reference evidence="1 2" key="1">
    <citation type="journal article" date="2018" name="Sci. Rep.">
        <title>Genomic signatures of local adaptation to the degree of environmental predictability in rotifers.</title>
        <authorList>
            <person name="Franch-Gras L."/>
            <person name="Hahn C."/>
            <person name="Garcia-Roger E.M."/>
            <person name="Carmona M.J."/>
            <person name="Serra M."/>
            <person name="Gomez A."/>
        </authorList>
    </citation>
    <scope>NUCLEOTIDE SEQUENCE [LARGE SCALE GENOMIC DNA]</scope>
    <source>
        <strain evidence="1">HYR1</strain>
    </source>
</reference>
<proteinExistence type="predicted"/>
<dbReference type="AlphaFoldDB" id="A0A3M7P9U3"/>
<dbReference type="EMBL" id="REGN01012331">
    <property type="protein sequence ID" value="RMZ95828.1"/>
    <property type="molecule type" value="Genomic_DNA"/>
</dbReference>
<evidence type="ECO:0000313" key="2">
    <source>
        <dbReference type="Proteomes" id="UP000276133"/>
    </source>
</evidence>
<evidence type="ECO:0000313" key="1">
    <source>
        <dbReference type="EMBL" id="RMZ95828.1"/>
    </source>
</evidence>